<gene>
    <name evidence="5" type="ORF">CYCCA115_LOCUS11690</name>
</gene>
<feature type="compositionally biased region" description="Gly residues" evidence="4">
    <location>
        <begin position="244"/>
        <end position="256"/>
    </location>
</feature>
<dbReference type="PANTHER" id="PTHR45883">
    <property type="entry name" value="HSC70-INTERACTING PROTEIN"/>
    <property type="match status" value="1"/>
</dbReference>
<evidence type="ECO:0000313" key="6">
    <source>
        <dbReference type="Proteomes" id="UP001295423"/>
    </source>
</evidence>
<keyword evidence="2 3" id="KW-0802">TPR repeat</keyword>
<dbReference type="GO" id="GO:0030544">
    <property type="term" value="F:Hsp70 protein binding"/>
    <property type="evidence" value="ECO:0007669"/>
    <property type="project" value="TreeGrafter"/>
</dbReference>
<feature type="compositionally biased region" description="Acidic residues" evidence="4">
    <location>
        <begin position="371"/>
        <end position="388"/>
    </location>
</feature>
<feature type="region of interest" description="Disordered" evidence="4">
    <location>
        <begin position="351"/>
        <end position="388"/>
    </location>
</feature>
<organism evidence="5 6">
    <name type="scientific">Cylindrotheca closterium</name>
    <dbReference type="NCBI Taxonomy" id="2856"/>
    <lineage>
        <taxon>Eukaryota</taxon>
        <taxon>Sar</taxon>
        <taxon>Stramenopiles</taxon>
        <taxon>Ochrophyta</taxon>
        <taxon>Bacillariophyta</taxon>
        <taxon>Bacillariophyceae</taxon>
        <taxon>Bacillariophycidae</taxon>
        <taxon>Bacillariales</taxon>
        <taxon>Bacillariaceae</taxon>
        <taxon>Cylindrotheca</taxon>
    </lineage>
</organism>
<dbReference type="SMART" id="SM00028">
    <property type="entry name" value="TPR"/>
    <property type="match status" value="2"/>
</dbReference>
<dbReference type="Gene3D" id="1.10.260.100">
    <property type="match status" value="1"/>
</dbReference>
<feature type="repeat" description="TPR" evidence="3">
    <location>
        <begin position="114"/>
        <end position="147"/>
    </location>
</feature>
<proteinExistence type="predicted"/>
<accession>A0AAD2JGY3</accession>
<dbReference type="PROSITE" id="PS50005">
    <property type="entry name" value="TPR"/>
    <property type="match status" value="1"/>
</dbReference>
<evidence type="ECO:0000256" key="1">
    <source>
        <dbReference type="ARBA" id="ARBA00022737"/>
    </source>
</evidence>
<keyword evidence="1" id="KW-0677">Repeat</keyword>
<dbReference type="Gene3D" id="1.25.40.10">
    <property type="entry name" value="Tetratricopeptide repeat domain"/>
    <property type="match status" value="1"/>
</dbReference>
<dbReference type="InterPro" id="IPR019734">
    <property type="entry name" value="TPR_rpt"/>
</dbReference>
<evidence type="ECO:0008006" key="7">
    <source>
        <dbReference type="Google" id="ProtNLM"/>
    </source>
</evidence>
<evidence type="ECO:0000256" key="4">
    <source>
        <dbReference type="SAM" id="MobiDB-lite"/>
    </source>
</evidence>
<feature type="region of interest" description="Disordered" evidence="4">
    <location>
        <begin position="40"/>
        <end position="61"/>
    </location>
</feature>
<comment type="caution">
    <text evidence="5">The sequence shown here is derived from an EMBL/GenBank/DDBJ whole genome shotgun (WGS) entry which is preliminary data.</text>
</comment>
<dbReference type="PANTHER" id="PTHR45883:SF2">
    <property type="entry name" value="HSC70-INTERACTING PROTEIN"/>
    <property type="match status" value="1"/>
</dbReference>
<dbReference type="EMBL" id="CAKOGP040001747">
    <property type="protein sequence ID" value="CAJ1948585.1"/>
    <property type="molecule type" value="Genomic_DNA"/>
</dbReference>
<evidence type="ECO:0000256" key="2">
    <source>
        <dbReference type="ARBA" id="ARBA00022803"/>
    </source>
</evidence>
<feature type="region of interest" description="Disordered" evidence="4">
    <location>
        <begin position="224"/>
        <end position="256"/>
    </location>
</feature>
<dbReference type="AlphaFoldDB" id="A0AAD2JGY3"/>
<keyword evidence="6" id="KW-1185">Reference proteome</keyword>
<evidence type="ECO:0000313" key="5">
    <source>
        <dbReference type="EMBL" id="CAJ1948585.1"/>
    </source>
</evidence>
<feature type="compositionally biased region" description="Gly residues" evidence="4">
    <location>
        <begin position="351"/>
        <end position="370"/>
    </location>
</feature>
<dbReference type="SUPFAM" id="SSF48452">
    <property type="entry name" value="TPR-like"/>
    <property type="match status" value="1"/>
</dbReference>
<feature type="compositionally biased region" description="Polar residues" evidence="4">
    <location>
        <begin position="51"/>
        <end position="61"/>
    </location>
</feature>
<reference evidence="5" key="1">
    <citation type="submission" date="2023-08" db="EMBL/GenBank/DDBJ databases">
        <authorList>
            <person name="Audoor S."/>
            <person name="Bilcke G."/>
        </authorList>
    </citation>
    <scope>NUCLEOTIDE SEQUENCE</scope>
</reference>
<protein>
    <recommendedName>
        <fullName evidence="7">STI1 domain-containing protein</fullName>
    </recommendedName>
</protein>
<dbReference type="Proteomes" id="UP001295423">
    <property type="component" value="Unassembled WGS sequence"/>
</dbReference>
<dbReference type="InterPro" id="IPR011990">
    <property type="entry name" value="TPR-like_helical_dom_sf"/>
</dbReference>
<evidence type="ECO:0000256" key="3">
    <source>
        <dbReference type="PROSITE-ProRule" id="PRU00339"/>
    </source>
</evidence>
<feature type="compositionally biased region" description="Basic and acidic residues" evidence="4">
    <location>
        <begin position="224"/>
        <end position="236"/>
    </location>
</feature>
<sequence>MAPSIPSDISTILGDKLSGDEKQKVTEYITSLQTQIEELGGSLPAEEKNTENQTAEAETSSGVTVTVYDAASGAEDFDKAGEFKQQAADAKSNGDHSKALELYNQAVLAAPPSALLYSNRAICLMKLGHYKESEQDCNRALEQNPDSGKALKTRGQLRFQHLQDWHGALSDLGQAQSIDFDPEVADMLKELSKKRVEEEKEQAKERLAKEEKMRKKAEEIRKVREEEAARAKEEQQQQRSAAGGMPGMGGMGGMPGMGGMGGMPGMGGAGGPGGMDMGGLMGMMMGDPEIQAAMQNPKVVAAFGELMNSPGGPAGLLSNPAKLQKIMSDPEVGPILQKIMGKLGGGGGGMPGMGGMGGMGGGGMPGAGGGNDDDIPDLDMGDLPDLVD</sequence>
<dbReference type="Pfam" id="PF00515">
    <property type="entry name" value="TPR_1"/>
    <property type="match status" value="1"/>
</dbReference>
<name>A0AAD2JGY3_9STRA</name>